<dbReference type="PANTHER" id="PTHR30055">
    <property type="entry name" value="HTH-TYPE TRANSCRIPTIONAL REGULATOR RUTR"/>
    <property type="match status" value="1"/>
</dbReference>
<dbReference type="SUPFAM" id="SSF46689">
    <property type="entry name" value="Homeodomain-like"/>
    <property type="match status" value="1"/>
</dbReference>
<evidence type="ECO:0000256" key="2">
    <source>
        <dbReference type="PROSITE-ProRule" id="PRU00335"/>
    </source>
</evidence>
<dbReference type="Proteomes" id="UP000467193">
    <property type="component" value="Chromosome"/>
</dbReference>
<feature type="DNA-binding region" description="H-T-H motif" evidence="2">
    <location>
        <begin position="42"/>
        <end position="61"/>
    </location>
</feature>
<protein>
    <submittedName>
        <fullName evidence="4">TetR family transcriptional regulator</fullName>
    </submittedName>
</protein>
<dbReference type="EMBL" id="AP022588">
    <property type="protein sequence ID" value="BBY30999.1"/>
    <property type="molecule type" value="Genomic_DNA"/>
</dbReference>
<dbReference type="PRINTS" id="PR00455">
    <property type="entry name" value="HTHTETR"/>
</dbReference>
<feature type="domain" description="HTH tetR-type" evidence="3">
    <location>
        <begin position="19"/>
        <end position="79"/>
    </location>
</feature>
<dbReference type="InterPro" id="IPR009057">
    <property type="entry name" value="Homeodomain-like_sf"/>
</dbReference>
<gene>
    <name evidence="4" type="ORF">MSEDJ_50950</name>
</gene>
<dbReference type="Gene3D" id="1.10.357.10">
    <property type="entry name" value="Tetracycline Repressor, domain 2"/>
    <property type="match status" value="1"/>
</dbReference>
<organism evidence="4 5">
    <name type="scientific">Mycolicibacterium sediminis</name>
    <dbReference type="NCBI Taxonomy" id="1286180"/>
    <lineage>
        <taxon>Bacteria</taxon>
        <taxon>Bacillati</taxon>
        <taxon>Actinomycetota</taxon>
        <taxon>Actinomycetes</taxon>
        <taxon>Mycobacteriales</taxon>
        <taxon>Mycobacteriaceae</taxon>
        <taxon>Mycolicibacterium</taxon>
    </lineage>
</organism>
<evidence type="ECO:0000259" key="3">
    <source>
        <dbReference type="PROSITE" id="PS50977"/>
    </source>
</evidence>
<reference evidence="4 5" key="1">
    <citation type="journal article" date="2019" name="Emerg. Microbes Infect.">
        <title>Comprehensive subspecies identification of 175 nontuberculous mycobacteria species based on 7547 genomic profiles.</title>
        <authorList>
            <person name="Matsumoto Y."/>
            <person name="Kinjo T."/>
            <person name="Motooka D."/>
            <person name="Nabeya D."/>
            <person name="Jung N."/>
            <person name="Uechi K."/>
            <person name="Horii T."/>
            <person name="Iida T."/>
            <person name="Fujita J."/>
            <person name="Nakamura S."/>
        </authorList>
    </citation>
    <scope>NUCLEOTIDE SEQUENCE [LARGE SCALE GENOMIC DNA]</scope>
    <source>
        <strain evidence="4 5">JCM 17899</strain>
    </source>
</reference>
<evidence type="ECO:0000256" key="1">
    <source>
        <dbReference type="ARBA" id="ARBA00023125"/>
    </source>
</evidence>
<keyword evidence="5" id="KW-1185">Reference proteome</keyword>
<dbReference type="PROSITE" id="PS50977">
    <property type="entry name" value="HTH_TETR_2"/>
    <property type="match status" value="1"/>
</dbReference>
<dbReference type="PANTHER" id="PTHR30055:SF148">
    <property type="entry name" value="TETR-FAMILY TRANSCRIPTIONAL REGULATOR"/>
    <property type="match status" value="1"/>
</dbReference>
<dbReference type="InterPro" id="IPR001647">
    <property type="entry name" value="HTH_TetR"/>
</dbReference>
<dbReference type="Pfam" id="PF00440">
    <property type="entry name" value="TetR_N"/>
    <property type="match status" value="1"/>
</dbReference>
<name>A0A7I7QX84_9MYCO</name>
<proteinExistence type="predicted"/>
<dbReference type="InterPro" id="IPR050109">
    <property type="entry name" value="HTH-type_TetR-like_transc_reg"/>
</dbReference>
<dbReference type="GO" id="GO:0000976">
    <property type="term" value="F:transcription cis-regulatory region binding"/>
    <property type="evidence" value="ECO:0007669"/>
    <property type="project" value="TreeGrafter"/>
</dbReference>
<dbReference type="GO" id="GO:0003700">
    <property type="term" value="F:DNA-binding transcription factor activity"/>
    <property type="evidence" value="ECO:0007669"/>
    <property type="project" value="TreeGrafter"/>
</dbReference>
<evidence type="ECO:0000313" key="5">
    <source>
        <dbReference type="Proteomes" id="UP000467193"/>
    </source>
</evidence>
<accession>A0A7I7QX84</accession>
<sequence>MSYGAVALLLFPGMARPRLHDPDAVLDAAESLAAEAGPAAVTIRAVAASAGVSNGAIYHSFGSRAALVARTWLRAAHRFLAMQTESVESALATGDPTDAVVAAADALAVFADRSPQSARLLSTVSRDQLIGADLPADLAAELMATDRVLVDLMIRLARATWDRGDAAAVDVITTCVVDLPTAILLARRRLDDATARTQLREAVGAVLAVGPPARRQSRSQRR</sequence>
<evidence type="ECO:0000313" key="4">
    <source>
        <dbReference type="EMBL" id="BBY30999.1"/>
    </source>
</evidence>
<dbReference type="AlphaFoldDB" id="A0A7I7QX84"/>
<dbReference type="KEGG" id="msei:MSEDJ_50950"/>
<keyword evidence="1 2" id="KW-0238">DNA-binding</keyword>